<protein>
    <recommendedName>
        <fullName evidence="2">Reverse transcriptase Ty1/copia-type domain-containing protein</fullName>
    </recommendedName>
</protein>
<evidence type="ECO:0000256" key="1">
    <source>
        <dbReference type="SAM" id="MobiDB-lite"/>
    </source>
</evidence>
<sequence length="785" mass="88224">MQVGGGIRLENSFAPLSDDDNTGREEERKERVGAAKSRGESRWVWRKKSPVADTGCSRHLIGEDLEDSIVSRRPCEFRYEEASGEEMVCAEEVEASPLLEGVDGEPVYPLLRGAFKSGMDRKLFDSSLSSPRESKGEGGQGGNMNDSFSSYLSSPSLSGVSPGLGGEGRGSDEVDDRAFSDIDVEEVPCDAGDRPPAKFSSSFASARFFPSVSHTAARLCERYVATSVLSDIGGAQPFSFPLQSPVGIQIQTGQFKMHAQQEGGEEGEREEREEAERDSEPRRGARRLPKREEREDGGGVPPSLVAEDVEVDWGVDSDGNTLRAQEGREEVQAAQDDKEREEALRERLEKLKEELARMIVEKEKKRRPLPRIVPVDPTVVKKMMSHMNPRKRHIDATNEEVESGSHEKGMLDELQRFLDETVFRRGVRVPKGRKVMRCRWVLTWKLKGGKRVAKARLVVKGFQDDRKDLQTYSGMADWWSVLLVLSFAAIKGWGCAKSDVRTVFLTAEMKDEVYVWLPDKLPVGLPEWMKAGSVFRLNKTMYGLKDAPRLYTQSFRKMAKEKGWEELRESVFVKKDEKGEIIAIMLMHVDDLLIFAANPLIHFAPIQKRLKMDEPELLEEGESFEYVGMTLIRTREGYEIGQKAYLDSIEIDEKKLLGGRLNTSLLEPPEEGEVLEDLIPLMQKCTGVTGWVVCTLPSISFLFSELSQWSTRPSTEKVEGVLHLLLHAQETEWPLVFTPCHNPKIVDFHDGSFSLSRGEGRAGYETFLVDQSESIGSMRENNLFA</sequence>
<feature type="region of interest" description="Disordered" evidence="1">
    <location>
        <begin position="319"/>
        <end position="340"/>
    </location>
</feature>
<organism evidence="3">
    <name type="scientific">Chromera velia CCMP2878</name>
    <dbReference type="NCBI Taxonomy" id="1169474"/>
    <lineage>
        <taxon>Eukaryota</taxon>
        <taxon>Sar</taxon>
        <taxon>Alveolata</taxon>
        <taxon>Colpodellida</taxon>
        <taxon>Chromeraceae</taxon>
        <taxon>Chromera</taxon>
    </lineage>
</organism>
<dbReference type="Pfam" id="PF07727">
    <property type="entry name" value="RVT_2"/>
    <property type="match status" value="1"/>
</dbReference>
<feature type="compositionally biased region" description="Basic and acidic residues" evidence="1">
    <location>
        <begin position="21"/>
        <end position="38"/>
    </location>
</feature>
<feature type="region of interest" description="Disordered" evidence="1">
    <location>
        <begin position="255"/>
        <end position="306"/>
    </location>
</feature>
<feature type="compositionally biased region" description="Basic and acidic residues" evidence="1">
    <location>
        <begin position="269"/>
        <end position="283"/>
    </location>
</feature>
<dbReference type="EMBL" id="CDMZ01003569">
    <property type="protein sequence ID" value="CEM46846.1"/>
    <property type="molecule type" value="Genomic_DNA"/>
</dbReference>
<feature type="region of interest" description="Disordered" evidence="1">
    <location>
        <begin position="124"/>
        <end position="174"/>
    </location>
</feature>
<gene>
    <name evidence="3" type="ORF">Cvel_8073</name>
</gene>
<feature type="compositionally biased region" description="Low complexity" evidence="1">
    <location>
        <begin position="147"/>
        <end position="161"/>
    </location>
</feature>
<feature type="region of interest" description="Disordered" evidence="1">
    <location>
        <begin position="1"/>
        <end position="38"/>
    </location>
</feature>
<dbReference type="InterPro" id="IPR013103">
    <property type="entry name" value="RVT_2"/>
</dbReference>
<dbReference type="VEuPathDB" id="CryptoDB:Cvel_8073"/>
<dbReference type="PhylomeDB" id="A0A0G4HRH0"/>
<reference evidence="3" key="1">
    <citation type="submission" date="2014-11" db="EMBL/GenBank/DDBJ databases">
        <authorList>
            <person name="Otto D Thomas"/>
            <person name="Naeem Raeece"/>
        </authorList>
    </citation>
    <scope>NUCLEOTIDE SEQUENCE</scope>
</reference>
<name>A0A0G4HRH0_9ALVE</name>
<proteinExistence type="predicted"/>
<accession>A0A0G4HRH0</accession>
<evidence type="ECO:0000259" key="2">
    <source>
        <dbReference type="Pfam" id="PF07727"/>
    </source>
</evidence>
<feature type="domain" description="Reverse transcriptase Ty1/copia-type" evidence="2">
    <location>
        <begin position="427"/>
        <end position="649"/>
    </location>
</feature>
<feature type="compositionally biased region" description="Basic and acidic residues" evidence="1">
    <location>
        <begin position="325"/>
        <end position="340"/>
    </location>
</feature>
<evidence type="ECO:0000313" key="3">
    <source>
        <dbReference type="EMBL" id="CEM46846.1"/>
    </source>
</evidence>
<dbReference type="AlphaFoldDB" id="A0A0G4HRH0"/>